<evidence type="ECO:0000259" key="12">
    <source>
        <dbReference type="PROSITE" id="PS50862"/>
    </source>
</evidence>
<dbReference type="Gene3D" id="3.40.50.800">
    <property type="entry name" value="Anticodon-binding domain"/>
    <property type="match status" value="1"/>
</dbReference>
<dbReference type="InterPro" id="IPR016061">
    <property type="entry name" value="Pro-tRNA_ligase_II_C"/>
</dbReference>
<dbReference type="FunFam" id="3.90.470.20:FF:000003">
    <property type="entry name" value="L-aminoadipate-semialdehyde dehydrogenase-phosphopantetheinyl transferase"/>
    <property type="match status" value="1"/>
</dbReference>
<dbReference type="InterPro" id="IPR033721">
    <property type="entry name" value="ProRS_core_arch_euk"/>
</dbReference>
<evidence type="ECO:0000256" key="3">
    <source>
        <dbReference type="ARBA" id="ARBA00022598"/>
    </source>
</evidence>
<evidence type="ECO:0000256" key="6">
    <source>
        <dbReference type="ARBA" id="ARBA00022840"/>
    </source>
</evidence>
<reference evidence="13" key="1">
    <citation type="submission" date="2022-07" db="EMBL/GenBank/DDBJ databases">
        <title>Phylogenomic reconstructions and comparative analyses of Kickxellomycotina fungi.</title>
        <authorList>
            <person name="Reynolds N.K."/>
            <person name="Stajich J.E."/>
            <person name="Barry K."/>
            <person name="Grigoriev I.V."/>
            <person name="Crous P."/>
            <person name="Smith M.E."/>
        </authorList>
    </citation>
    <scope>NUCLEOTIDE SEQUENCE</scope>
    <source>
        <strain evidence="13">RSA 861</strain>
    </source>
</reference>
<dbReference type="Pfam" id="PF09180">
    <property type="entry name" value="ProRS-C_1"/>
    <property type="match status" value="1"/>
</dbReference>
<dbReference type="PANTHER" id="PTHR43382:SF2">
    <property type="entry name" value="BIFUNCTIONAL GLUTAMATE_PROLINE--TRNA LIGASE"/>
    <property type="match status" value="1"/>
</dbReference>
<proteinExistence type="inferred from homology"/>
<dbReference type="CDD" id="cd00862">
    <property type="entry name" value="ProRS_anticodon_zinc"/>
    <property type="match status" value="1"/>
</dbReference>
<feature type="region of interest" description="Disordered" evidence="11">
    <location>
        <begin position="937"/>
        <end position="960"/>
    </location>
</feature>
<dbReference type="Pfam" id="PF22624">
    <property type="entry name" value="AASDHPPT_N"/>
    <property type="match status" value="1"/>
</dbReference>
<dbReference type="SMART" id="SM00946">
    <property type="entry name" value="ProRS-C_1"/>
    <property type="match status" value="1"/>
</dbReference>
<dbReference type="Gene3D" id="3.90.470.20">
    <property type="entry name" value="4'-phosphopantetheinyl transferase domain"/>
    <property type="match status" value="2"/>
</dbReference>
<feature type="domain" description="Aminoacyl-transfer RNA synthetases class-II family profile" evidence="12">
    <location>
        <begin position="526"/>
        <end position="772"/>
    </location>
</feature>
<evidence type="ECO:0000256" key="7">
    <source>
        <dbReference type="ARBA" id="ARBA00022917"/>
    </source>
</evidence>
<dbReference type="InterPro" id="IPR004154">
    <property type="entry name" value="Anticodon-bd"/>
</dbReference>
<dbReference type="FunFam" id="3.30.110.30:FF:000001">
    <property type="entry name" value="Bifunctional glutamate/proline--tRNA ligase"/>
    <property type="match status" value="1"/>
</dbReference>
<dbReference type="InterPro" id="IPR006195">
    <property type="entry name" value="aa-tRNA-synth_II"/>
</dbReference>
<evidence type="ECO:0000256" key="1">
    <source>
        <dbReference type="ARBA" id="ARBA00008226"/>
    </source>
</evidence>
<dbReference type="Gene3D" id="3.30.930.10">
    <property type="entry name" value="Bira Bifunctional Protein, Domain 2"/>
    <property type="match status" value="1"/>
</dbReference>
<keyword evidence="5" id="KW-0547">Nucleotide-binding</keyword>
<dbReference type="Pfam" id="PF00587">
    <property type="entry name" value="tRNA-synt_2b"/>
    <property type="match status" value="1"/>
</dbReference>
<evidence type="ECO:0000256" key="5">
    <source>
        <dbReference type="ARBA" id="ARBA00022741"/>
    </source>
</evidence>
<dbReference type="InterPro" id="IPR002316">
    <property type="entry name" value="Pro-tRNA-ligase_IIa"/>
</dbReference>
<dbReference type="SUPFAM" id="SSF55826">
    <property type="entry name" value="YbaK/ProRS associated domain"/>
    <property type="match status" value="1"/>
</dbReference>
<keyword evidence="14" id="KW-1185">Reference proteome</keyword>
<dbReference type="CDD" id="cd00778">
    <property type="entry name" value="ProRS_core_arch_euk"/>
    <property type="match status" value="1"/>
</dbReference>
<dbReference type="InterPro" id="IPR037143">
    <property type="entry name" value="4-PPantetheinyl_Trfase_dom_sf"/>
</dbReference>
<name>A0A9W8A0Z6_9FUNG</name>
<keyword evidence="4" id="KW-0808">Transferase</keyword>
<keyword evidence="3" id="KW-0436">Ligase</keyword>
<dbReference type="EC" id="6.1.1.15" evidence="2"/>
<evidence type="ECO:0000313" key="14">
    <source>
        <dbReference type="Proteomes" id="UP001150569"/>
    </source>
</evidence>
<dbReference type="PANTHER" id="PTHR43382">
    <property type="entry name" value="PROLYL-TRNA SYNTHETASE"/>
    <property type="match status" value="1"/>
</dbReference>
<dbReference type="GO" id="GO:0005524">
    <property type="term" value="F:ATP binding"/>
    <property type="evidence" value="ECO:0007669"/>
    <property type="project" value="UniProtKB-KW"/>
</dbReference>
<organism evidence="13 14">
    <name type="scientific">Tieghemiomyces parasiticus</name>
    <dbReference type="NCBI Taxonomy" id="78921"/>
    <lineage>
        <taxon>Eukaryota</taxon>
        <taxon>Fungi</taxon>
        <taxon>Fungi incertae sedis</taxon>
        <taxon>Zoopagomycota</taxon>
        <taxon>Kickxellomycotina</taxon>
        <taxon>Dimargaritomycetes</taxon>
        <taxon>Dimargaritales</taxon>
        <taxon>Dimargaritaceae</taxon>
        <taxon>Tieghemiomyces</taxon>
    </lineage>
</organism>
<evidence type="ECO:0000256" key="4">
    <source>
        <dbReference type="ARBA" id="ARBA00022679"/>
    </source>
</evidence>
<dbReference type="GO" id="GO:0000287">
    <property type="term" value="F:magnesium ion binding"/>
    <property type="evidence" value="ECO:0007669"/>
    <property type="project" value="InterPro"/>
</dbReference>
<dbReference type="PRINTS" id="PR01046">
    <property type="entry name" value="TRNASYNTHPRO"/>
</dbReference>
<gene>
    <name evidence="13" type="ORF">IWQ60_007815</name>
</gene>
<evidence type="ECO:0000256" key="9">
    <source>
        <dbReference type="ARBA" id="ARBA00029731"/>
    </source>
</evidence>
<protein>
    <recommendedName>
        <fullName evidence="2">proline--tRNA ligase</fullName>
        <ecNumber evidence="2">6.1.1.15</ecNumber>
    </recommendedName>
    <alternativeName>
        <fullName evidence="9">Prolyl-tRNA synthetase</fullName>
    </alternativeName>
</protein>
<keyword evidence="8" id="KW-0030">Aminoacyl-tRNA synthetase</keyword>
<dbReference type="Gene3D" id="3.30.110.30">
    <property type="entry name" value="C-terminal domain of ProRS"/>
    <property type="match status" value="1"/>
</dbReference>
<accession>A0A9W8A0Z6</accession>
<dbReference type="Pfam" id="PF04073">
    <property type="entry name" value="tRNA_edit"/>
    <property type="match status" value="1"/>
</dbReference>
<evidence type="ECO:0000256" key="11">
    <source>
        <dbReference type="SAM" id="MobiDB-lite"/>
    </source>
</evidence>
<dbReference type="InterPro" id="IPR055066">
    <property type="entry name" value="AASDHPPT_N"/>
</dbReference>
<dbReference type="GO" id="GO:0002161">
    <property type="term" value="F:aminoacyl-tRNA deacylase activity"/>
    <property type="evidence" value="ECO:0007669"/>
    <property type="project" value="InterPro"/>
</dbReference>
<dbReference type="OrthoDB" id="1350766at2759"/>
<dbReference type="EMBL" id="JANBPT010000547">
    <property type="protein sequence ID" value="KAJ1917296.1"/>
    <property type="molecule type" value="Genomic_DNA"/>
</dbReference>
<dbReference type="PROSITE" id="PS50862">
    <property type="entry name" value="AA_TRNA_LIGASE_II"/>
    <property type="match status" value="1"/>
</dbReference>
<dbReference type="InterPro" id="IPR008278">
    <property type="entry name" value="4-PPantetheinyl_Trfase_dom"/>
</dbReference>
<dbReference type="InterPro" id="IPR045864">
    <property type="entry name" value="aa-tRNA-synth_II/BPL/LPL"/>
</dbReference>
<dbReference type="HAMAP" id="MF_01571">
    <property type="entry name" value="Pro_tRNA_synth_type3"/>
    <property type="match status" value="1"/>
</dbReference>
<evidence type="ECO:0000313" key="13">
    <source>
        <dbReference type="EMBL" id="KAJ1917296.1"/>
    </source>
</evidence>
<dbReference type="InterPro" id="IPR036621">
    <property type="entry name" value="Anticodon-bd_dom_sf"/>
</dbReference>
<dbReference type="InterPro" id="IPR007214">
    <property type="entry name" value="YbaK/aa-tRNA-synth-assoc-dom"/>
</dbReference>
<evidence type="ECO:0000256" key="10">
    <source>
        <dbReference type="ARBA" id="ARBA00047671"/>
    </source>
</evidence>
<dbReference type="GO" id="GO:0005737">
    <property type="term" value="C:cytoplasm"/>
    <property type="evidence" value="ECO:0007669"/>
    <property type="project" value="InterPro"/>
</dbReference>
<dbReference type="SUPFAM" id="SSF52954">
    <property type="entry name" value="Class II aaRS ABD-related"/>
    <property type="match status" value="1"/>
</dbReference>
<comment type="catalytic activity">
    <reaction evidence="10">
        <text>tRNA(Pro) + L-proline + ATP = L-prolyl-tRNA(Pro) + AMP + diphosphate</text>
        <dbReference type="Rhea" id="RHEA:14305"/>
        <dbReference type="Rhea" id="RHEA-COMP:9700"/>
        <dbReference type="Rhea" id="RHEA-COMP:9702"/>
        <dbReference type="ChEBI" id="CHEBI:30616"/>
        <dbReference type="ChEBI" id="CHEBI:33019"/>
        <dbReference type="ChEBI" id="CHEBI:60039"/>
        <dbReference type="ChEBI" id="CHEBI:78442"/>
        <dbReference type="ChEBI" id="CHEBI:78532"/>
        <dbReference type="ChEBI" id="CHEBI:456215"/>
        <dbReference type="EC" id="6.1.1.15"/>
    </reaction>
</comment>
<keyword evidence="6" id="KW-0067">ATP-binding</keyword>
<keyword evidence="7" id="KW-0648">Protein biosynthesis</keyword>
<dbReference type="NCBIfam" id="TIGR00408">
    <property type="entry name" value="proS_fam_I"/>
    <property type="match status" value="1"/>
</dbReference>
<dbReference type="FunFam" id="3.30.930.10:FF:000007">
    <property type="entry name" value="Bifunctional glutamate/proline--tRNA ligase"/>
    <property type="match status" value="1"/>
</dbReference>
<dbReference type="AlphaFoldDB" id="A0A9W8A0Z6"/>
<sequence>MTASTPSPPQILVRWAINITQPGVDAELTERLVPFVQPEERARIRQFMFEKDRHRALLGRILMRTFLYRFLSGQLDDKEDVKALSSEPARPTPPPSPPALSWWDIRLTRSAHNKPEFDLQHYQQHAGSRSGRAVPSNLHFNLSHHGDWVVFTAGTVAALGIDVTDIEPPRGSETVTAYLSWMTGQFTPTEWRWIRQSPRDDDRLAQFHRYWGLKESFVKAKGVGLNLDLQRIEFHGVPAVEDYSQADTIAINKPFTDISVHLDGVPQADWYFELYHVDHRHPVAVAYSTEPTTRGRLTEAAPEFTILSLQGLLVLKPKTAKSAAVTPVMIVALDETSTNLTALAKHLNLKEMRFANEDLLQSFFQVNKDEVSPFVLGNTPKDQLANVILVLDAAVAKLSTSETPLSFNAPGFTAPVLSTAPALLEFFRNLPLAYKEVDFSTMAPAAAPGPAKASAAPAAKKAAAAAPKPKPEAVVGSAQLGVEVSKDADFSKWYQQVLVRSEMLDYYDVSGCYIIRPWAYFVWKMVQRFFGDGIEQMGIDDTYFPMFVSSKVLDREKDHIEGFAPEVAWVTKAGSSDLEEPIAVRPTSETVMYPYFAKWIRSHRDLPLRINQWCNVVRWEFKHPMPFIRTREFLWQEGHTAHLTHEGAAEEVLEILDLYRRVYEELLAVPVVPGMKSEKEKFAGGQYTTTVEGFIPATGRGIQGGTSHHLGQNFSKMFNVVVEDPAAGNEDRGTEGGEAQKLHVWQNSWGLSTRVIGVMVMVHGDDKGLVMPPRVAQIQAVVIPCGLTVKSTAADRAAVEEGVKKVVATLTRAGVRAKADLRENYTPGYKFNHWELRGVPLRLEVGPNDLKNASTMSVRRDTGAKRSIAVADLPTELPSLLETIQADMLQRAKAARQASTKTVTQWEDFVPALNRKCVVLIPWCERTTCEDDIKDRSARTTTDTDEPEDEKAPSMGAKSLCIPFDQPTEPKLVPGETKCVACGELAKRYALFGRSY</sequence>
<dbReference type="InterPro" id="IPR036754">
    <property type="entry name" value="YbaK/aa-tRNA-synt-asso_dom_sf"/>
</dbReference>
<comment type="similarity">
    <text evidence="1">Belongs to the class-II aminoacyl-tRNA synthetase family.</text>
</comment>
<dbReference type="SUPFAM" id="SSF55681">
    <property type="entry name" value="Class II aaRS and biotin synthetases"/>
    <property type="match status" value="1"/>
</dbReference>
<dbReference type="GO" id="GO:0008897">
    <property type="term" value="F:holo-[acyl-carrier-protein] synthase activity"/>
    <property type="evidence" value="ECO:0007669"/>
    <property type="project" value="InterPro"/>
</dbReference>
<dbReference type="GO" id="GO:0006433">
    <property type="term" value="P:prolyl-tRNA aminoacylation"/>
    <property type="evidence" value="ECO:0007669"/>
    <property type="project" value="InterPro"/>
</dbReference>
<dbReference type="SUPFAM" id="SSF64586">
    <property type="entry name" value="C-terminal domain of ProRS"/>
    <property type="match status" value="1"/>
</dbReference>
<dbReference type="Proteomes" id="UP001150569">
    <property type="component" value="Unassembled WGS sequence"/>
</dbReference>
<dbReference type="InterPro" id="IPR017449">
    <property type="entry name" value="Pro-tRNA_synth_II"/>
</dbReference>
<dbReference type="GO" id="GO:0004827">
    <property type="term" value="F:proline-tRNA ligase activity"/>
    <property type="evidence" value="ECO:0007669"/>
    <property type="project" value="UniProtKB-EC"/>
</dbReference>
<dbReference type="GO" id="GO:0017101">
    <property type="term" value="C:aminoacyl-tRNA synthetase multienzyme complex"/>
    <property type="evidence" value="ECO:0007669"/>
    <property type="project" value="TreeGrafter"/>
</dbReference>
<evidence type="ECO:0000256" key="2">
    <source>
        <dbReference type="ARBA" id="ARBA00012831"/>
    </source>
</evidence>
<dbReference type="Pfam" id="PF01648">
    <property type="entry name" value="ACPS"/>
    <property type="match status" value="1"/>
</dbReference>
<dbReference type="InterPro" id="IPR002314">
    <property type="entry name" value="aa-tRNA-synt_IIb"/>
</dbReference>
<dbReference type="Pfam" id="PF03129">
    <property type="entry name" value="HGTP_anticodon"/>
    <property type="match status" value="1"/>
</dbReference>
<dbReference type="SUPFAM" id="SSF56214">
    <property type="entry name" value="4'-phosphopantetheinyl transferase"/>
    <property type="match status" value="2"/>
</dbReference>
<evidence type="ECO:0000256" key="8">
    <source>
        <dbReference type="ARBA" id="ARBA00023146"/>
    </source>
</evidence>
<dbReference type="InterPro" id="IPR004499">
    <property type="entry name" value="Pro-tRNA-ligase_IIa_arc-type"/>
</dbReference>
<dbReference type="FunFam" id="3.40.50.800:FF:000005">
    <property type="entry name" value="bifunctional glutamate/proline--tRNA ligase"/>
    <property type="match status" value="1"/>
</dbReference>
<comment type="caution">
    <text evidence="13">The sequence shown here is derived from an EMBL/GenBank/DDBJ whole genome shotgun (WGS) entry which is preliminary data.</text>
</comment>